<name>A0AAW7K9I9_9GAMM</name>
<sequence length="547" mass="60656">MKRFDVTYDIKDNHRKMLPLVKSSDLLVVRMKAGKEFSDTMDKIIKDEPLHYNLLFNISNVNVTVVQIEGEGNVINELREKLSTDRDVRFAGFGFRNEQTAEPIIYTENIFIKFKDDIKKNQCEDIINKYNLIIKNEISFLKNAYFISAIEDTGDDIFTITENILNCEEVENCHPELIHHKMPKAIHPNQWHLKKTTVRTETDVDASANVEAAHEITRGAGITIAIIDDGFDIQHPEFMRPGKVVHPHNYEIGYENENPLPDKSDRHGTACAGVACADGLYGASGVAPAANLMPIRLADGLGSMGEALSFVWAADKGADIISCSWGPADGIWFDPDDEYHDREIELPALTRLAIDYAVEKGRNGKGCVVFFAAGNGNESVDNDGYASNDKVIAVGACNDRSTRCAYSDYGKALWCTFPSGDFAYPEQFHPAPLTSGIWTTDVRNQEGYNTGMTLTGDIFGNYTNKFGGTSSSCPGAAGVAALILSVNPSLTYLEVRDIIRDSCDKIDQENGKYGENGHSKWYGYGRVNAENAVLLAKCWQEEVRDVL</sequence>
<protein>
    <submittedName>
        <fullName evidence="9">S8 family serine peptidase</fullName>
    </submittedName>
    <submittedName>
        <fullName evidence="8">Subtilisin/kexin-like protease</fullName>
        <ecNumber evidence="8">3.4.21.-</ecNumber>
    </submittedName>
</protein>
<dbReference type="PANTHER" id="PTHR42884:SF14">
    <property type="entry name" value="NEUROENDOCRINE CONVERTASE 1"/>
    <property type="match status" value="1"/>
</dbReference>
<dbReference type="Gene3D" id="3.40.50.200">
    <property type="entry name" value="Peptidase S8/S53 domain"/>
    <property type="match status" value="1"/>
</dbReference>
<evidence type="ECO:0000313" key="11">
    <source>
        <dbReference type="Proteomes" id="UP001167864"/>
    </source>
</evidence>
<dbReference type="PRINTS" id="PR00723">
    <property type="entry name" value="SUBTILISIN"/>
</dbReference>
<evidence type="ECO:0000313" key="10">
    <source>
        <dbReference type="Proteomes" id="UP000040578"/>
    </source>
</evidence>
<reference evidence="8 10" key="1">
    <citation type="submission" date="2015-03" db="EMBL/GenBank/DDBJ databases">
        <authorList>
            <consortium name="Pathogen Informatics"/>
            <person name="Murphy D."/>
        </authorList>
    </citation>
    <scope>NUCLEOTIDE SEQUENCE [LARGE SCALE GENOMIC DNA]</scope>
    <source>
        <strain evidence="10">type strain: CIP110231</strain>
        <strain evidence="8">Type strain: CIP110231</strain>
    </source>
</reference>
<dbReference type="InterPro" id="IPR022398">
    <property type="entry name" value="Peptidase_S8_His-AS"/>
</dbReference>
<gene>
    <name evidence="8" type="primary">hreP</name>
    <name evidence="8" type="ORF">ERS137967_01316</name>
    <name evidence="9" type="ORF">QVN42_15830</name>
</gene>
<dbReference type="PROSITE" id="PS51892">
    <property type="entry name" value="SUBTILASE"/>
    <property type="match status" value="1"/>
</dbReference>
<dbReference type="InterPro" id="IPR023828">
    <property type="entry name" value="Peptidase_S8_Ser-AS"/>
</dbReference>
<dbReference type="InterPro" id="IPR034054">
    <property type="entry name" value="Pep_S8_PrcA"/>
</dbReference>
<dbReference type="EMBL" id="JAUEHU010000017">
    <property type="protein sequence ID" value="MDN0088824.1"/>
    <property type="molecule type" value="Genomic_DNA"/>
</dbReference>
<dbReference type="InterPro" id="IPR036852">
    <property type="entry name" value="Peptidase_S8/S53_dom_sf"/>
</dbReference>
<keyword evidence="1 5" id="KW-0645">Protease</keyword>
<accession>A0AAW7K9I9</accession>
<dbReference type="InterPro" id="IPR023827">
    <property type="entry name" value="Peptidase_S8_Asp-AS"/>
</dbReference>
<feature type="active site" description="Charge relay system" evidence="4 5">
    <location>
        <position position="267"/>
    </location>
</feature>
<feature type="active site" description="Charge relay system" evidence="4 5">
    <location>
        <position position="470"/>
    </location>
</feature>
<dbReference type="SUPFAM" id="SSF52743">
    <property type="entry name" value="Subtilisin-like"/>
    <property type="match status" value="1"/>
</dbReference>
<feature type="active site" description="Charge relay system" evidence="4 5">
    <location>
        <position position="228"/>
    </location>
</feature>
<comment type="similarity">
    <text evidence="5 6">Belongs to the peptidase S8 family.</text>
</comment>
<dbReference type="GO" id="GO:0004252">
    <property type="term" value="F:serine-type endopeptidase activity"/>
    <property type="evidence" value="ECO:0007669"/>
    <property type="project" value="UniProtKB-UniRule"/>
</dbReference>
<evidence type="ECO:0000256" key="3">
    <source>
        <dbReference type="ARBA" id="ARBA00022825"/>
    </source>
</evidence>
<dbReference type="RefSeq" id="WP_049597495.1">
    <property type="nucleotide sequence ID" value="NZ_CPYD01000004.1"/>
</dbReference>
<evidence type="ECO:0000313" key="9">
    <source>
        <dbReference type="EMBL" id="MDN0088824.1"/>
    </source>
</evidence>
<comment type="caution">
    <text evidence="9">The sequence shown here is derived from an EMBL/GenBank/DDBJ whole genome shotgun (WGS) entry which is preliminary data.</text>
</comment>
<evidence type="ECO:0000313" key="8">
    <source>
        <dbReference type="EMBL" id="CNE34307.1"/>
    </source>
</evidence>
<proteinExistence type="inferred from homology"/>
<dbReference type="InterPro" id="IPR000209">
    <property type="entry name" value="Peptidase_S8/S53_dom"/>
</dbReference>
<dbReference type="Pfam" id="PF00082">
    <property type="entry name" value="Peptidase_S8"/>
    <property type="match status" value="1"/>
</dbReference>
<dbReference type="AlphaFoldDB" id="A0AAW7K9I9"/>
<evidence type="ECO:0000256" key="2">
    <source>
        <dbReference type="ARBA" id="ARBA00022801"/>
    </source>
</evidence>
<organism evidence="9 11">
    <name type="scientific">Yersinia nurmii</name>
    <dbReference type="NCBI Taxonomy" id="685706"/>
    <lineage>
        <taxon>Bacteria</taxon>
        <taxon>Pseudomonadati</taxon>
        <taxon>Pseudomonadota</taxon>
        <taxon>Gammaproteobacteria</taxon>
        <taxon>Enterobacterales</taxon>
        <taxon>Yersiniaceae</taxon>
        <taxon>Yersinia</taxon>
    </lineage>
</organism>
<dbReference type="PANTHER" id="PTHR42884">
    <property type="entry name" value="PROPROTEIN CONVERTASE SUBTILISIN/KEXIN-RELATED"/>
    <property type="match status" value="1"/>
</dbReference>
<keyword evidence="3 5" id="KW-0720">Serine protease</keyword>
<dbReference type="PROSITE" id="PS00137">
    <property type="entry name" value="SUBTILASE_HIS"/>
    <property type="match status" value="1"/>
</dbReference>
<keyword evidence="2 5" id="KW-0378">Hydrolase</keyword>
<dbReference type="Proteomes" id="UP001167864">
    <property type="component" value="Unassembled WGS sequence"/>
</dbReference>
<evidence type="ECO:0000256" key="4">
    <source>
        <dbReference type="PIRSR" id="PIRSR615500-1"/>
    </source>
</evidence>
<dbReference type="GO" id="GO:0016020">
    <property type="term" value="C:membrane"/>
    <property type="evidence" value="ECO:0007669"/>
    <property type="project" value="TreeGrafter"/>
</dbReference>
<evidence type="ECO:0000256" key="6">
    <source>
        <dbReference type="RuleBase" id="RU003355"/>
    </source>
</evidence>
<dbReference type="CDD" id="cd07498">
    <property type="entry name" value="Peptidases_S8_15"/>
    <property type="match status" value="1"/>
</dbReference>
<keyword evidence="10" id="KW-1185">Reference proteome</keyword>
<dbReference type="GO" id="GO:0016485">
    <property type="term" value="P:protein processing"/>
    <property type="evidence" value="ECO:0007669"/>
    <property type="project" value="TreeGrafter"/>
</dbReference>
<reference evidence="9" key="2">
    <citation type="submission" date="2023-06" db="EMBL/GenBank/DDBJ databases">
        <authorList>
            <person name="Polev D.E."/>
            <person name="Saitova A.T."/>
            <person name="Bogumilchik E.A."/>
            <person name="Kokorina G.I."/>
            <person name="Voskresenskaia E.A."/>
        </authorList>
    </citation>
    <scope>NUCLEOTIDE SEQUENCE</scope>
    <source>
        <strain evidence="9">2145 StPb PI</strain>
    </source>
</reference>
<evidence type="ECO:0000259" key="7">
    <source>
        <dbReference type="Pfam" id="PF00082"/>
    </source>
</evidence>
<dbReference type="EC" id="3.4.21.-" evidence="8"/>
<dbReference type="InterPro" id="IPR015500">
    <property type="entry name" value="Peptidase_S8_subtilisin-rel"/>
</dbReference>
<dbReference type="Proteomes" id="UP000040578">
    <property type="component" value="Unassembled WGS sequence"/>
</dbReference>
<feature type="domain" description="Peptidase S8/S53" evidence="7">
    <location>
        <begin position="219"/>
        <end position="525"/>
    </location>
</feature>
<evidence type="ECO:0000256" key="1">
    <source>
        <dbReference type="ARBA" id="ARBA00022670"/>
    </source>
</evidence>
<dbReference type="EMBL" id="CPYD01000004">
    <property type="protein sequence ID" value="CNE34307.1"/>
    <property type="molecule type" value="Genomic_DNA"/>
</dbReference>
<dbReference type="PROSITE" id="PS00136">
    <property type="entry name" value="SUBTILASE_ASP"/>
    <property type="match status" value="1"/>
</dbReference>
<dbReference type="PROSITE" id="PS00138">
    <property type="entry name" value="SUBTILASE_SER"/>
    <property type="match status" value="1"/>
</dbReference>
<evidence type="ECO:0000256" key="5">
    <source>
        <dbReference type="PROSITE-ProRule" id="PRU01240"/>
    </source>
</evidence>